<organism evidence="2 3">
    <name type="scientific">Tegillarca granosa</name>
    <name type="common">Malaysian cockle</name>
    <name type="synonym">Anadara granosa</name>
    <dbReference type="NCBI Taxonomy" id="220873"/>
    <lineage>
        <taxon>Eukaryota</taxon>
        <taxon>Metazoa</taxon>
        <taxon>Spiralia</taxon>
        <taxon>Lophotrochozoa</taxon>
        <taxon>Mollusca</taxon>
        <taxon>Bivalvia</taxon>
        <taxon>Autobranchia</taxon>
        <taxon>Pteriomorphia</taxon>
        <taxon>Arcoida</taxon>
        <taxon>Arcoidea</taxon>
        <taxon>Arcidae</taxon>
        <taxon>Tegillarca</taxon>
    </lineage>
</organism>
<evidence type="ECO:0000256" key="1">
    <source>
        <dbReference type="SAM" id="SignalP"/>
    </source>
</evidence>
<keyword evidence="3" id="KW-1185">Reference proteome</keyword>
<accession>A0ABQ9FLE6</accession>
<evidence type="ECO:0000313" key="2">
    <source>
        <dbReference type="EMBL" id="KAJ8318095.1"/>
    </source>
</evidence>
<comment type="caution">
    <text evidence="2">The sequence shown here is derived from an EMBL/GenBank/DDBJ whole genome shotgun (WGS) entry which is preliminary data.</text>
</comment>
<gene>
    <name evidence="2" type="ORF">KUTeg_003186</name>
</gene>
<sequence length="87" mass="10223">MKLIFFLFLFFIPTNLDIMFVNAENLDEINTYIGLVEVPKNKFMKTSPDYSIVLITTILKKIYIGPPKTIMNYMYMSILKDLSYLLI</sequence>
<evidence type="ECO:0000313" key="3">
    <source>
        <dbReference type="Proteomes" id="UP001217089"/>
    </source>
</evidence>
<reference evidence="2 3" key="1">
    <citation type="submission" date="2022-12" db="EMBL/GenBank/DDBJ databases">
        <title>Chromosome-level genome of Tegillarca granosa.</title>
        <authorList>
            <person name="Kim J."/>
        </authorList>
    </citation>
    <scope>NUCLEOTIDE SEQUENCE [LARGE SCALE GENOMIC DNA]</scope>
    <source>
        <strain evidence="2">Teg-2019</strain>
        <tissue evidence="2">Adductor muscle</tissue>
    </source>
</reference>
<dbReference type="Proteomes" id="UP001217089">
    <property type="component" value="Unassembled WGS sequence"/>
</dbReference>
<dbReference type="EMBL" id="JARBDR010000214">
    <property type="protein sequence ID" value="KAJ8318095.1"/>
    <property type="molecule type" value="Genomic_DNA"/>
</dbReference>
<feature type="chain" id="PRO_5045242807" evidence="1">
    <location>
        <begin position="24"/>
        <end position="87"/>
    </location>
</feature>
<proteinExistence type="predicted"/>
<feature type="signal peptide" evidence="1">
    <location>
        <begin position="1"/>
        <end position="23"/>
    </location>
</feature>
<name>A0ABQ9FLE6_TEGGR</name>
<protein>
    <submittedName>
        <fullName evidence="2">Uncharacterized protein</fullName>
    </submittedName>
</protein>
<keyword evidence="1" id="KW-0732">Signal</keyword>